<dbReference type="FunFam" id="2.130.10.10:FF:001028">
    <property type="entry name" value="Antiviral protein SKI8"/>
    <property type="match status" value="1"/>
</dbReference>
<dbReference type="PROSITE" id="PS50082">
    <property type="entry name" value="WD_REPEATS_2"/>
    <property type="match status" value="1"/>
</dbReference>
<dbReference type="InterPro" id="IPR015943">
    <property type="entry name" value="WD40/YVTN_repeat-like_dom_sf"/>
</dbReference>
<dbReference type="Proteomes" id="UP000501346">
    <property type="component" value="Chromosome SeVII-ScVII"/>
</dbReference>
<name>A0A6C1E7F5_SACPS</name>
<dbReference type="Pfam" id="PF00400">
    <property type="entry name" value="WD40"/>
    <property type="match status" value="2"/>
</dbReference>
<dbReference type="PROSITE" id="PS00678">
    <property type="entry name" value="WD_REPEATS_1"/>
    <property type="match status" value="1"/>
</dbReference>
<gene>
    <name evidence="4" type="primary">SKI8</name>
    <name evidence="4" type="ORF">GRS66_007426</name>
</gene>
<dbReference type="PROSITE" id="PS51257">
    <property type="entry name" value="PROKAR_LIPOPROTEIN"/>
    <property type="match status" value="1"/>
</dbReference>
<sequence length="397" mass="44285">MSKVFIATANAGKAHDADIFSVSACNSFTVSCSGDGYLKVWDNKLLDNENPKDKSYSHFVHKSGLHHVDVLQTIERDAFELCLVATTSFSGDLFFYRITREDETKKVIFEKLDLLDSDMKKHSFWALKWGASNDRLLSHRLVATDVKGTTYIWKFHPFADESDSSTLNWSPTLELQGTVESPMTPSQFATSVDISERGLIATGFNNGTVQISELSTLRPLYNFESQHSMINNSNSIRSVKFSPQGSLLAIAHDSNSFGCITLYETEFGERIGSLSVPTHSSQASLGEFAHSSWVMSLSFNDSGETLCSAGWDGKLRFWDIKTKERITTLNMHCDDIEIEEDILAVDEHGDSLAEPGVFDVKFLKKGWRSGMGADLNESLCCVCLDRSIRWFREAGGK</sequence>
<dbReference type="AlphaFoldDB" id="A0A6C1E7F5"/>
<dbReference type="InterPro" id="IPR036322">
    <property type="entry name" value="WD40_repeat_dom_sf"/>
</dbReference>
<accession>A0A6C1E7F5</accession>
<dbReference type="InterPro" id="IPR019775">
    <property type="entry name" value="WD40_repeat_CS"/>
</dbReference>
<reference evidence="4 5" key="1">
    <citation type="journal article" date="2019" name="BMC Genomics">
        <title>Chromosome level assembly and comparative genome analysis confirm lager-brewing yeasts originated from a single hybridization.</title>
        <authorList>
            <person name="Salazar A.N."/>
            <person name="Gorter de Vries A.R."/>
            <person name="van den Broek M."/>
            <person name="Brouwers N."/>
            <person name="de la Torre Cortes P."/>
            <person name="Kuijpers N.G.A."/>
            <person name="Daran J.G."/>
            <person name="Abeel T."/>
        </authorList>
    </citation>
    <scope>NUCLEOTIDE SEQUENCE [LARGE SCALE GENOMIC DNA]</scope>
    <source>
        <strain evidence="4 5">CBS 1483</strain>
    </source>
</reference>
<dbReference type="EMBL" id="CP049004">
    <property type="protein sequence ID" value="QID84891.1"/>
    <property type="molecule type" value="Genomic_DNA"/>
</dbReference>
<evidence type="ECO:0000256" key="2">
    <source>
        <dbReference type="ARBA" id="ARBA00022737"/>
    </source>
</evidence>
<proteinExistence type="predicted"/>
<organism evidence="4 5">
    <name type="scientific">Saccharomyces pastorianus</name>
    <name type="common">Lager yeast</name>
    <name type="synonym">Saccharomyces cerevisiae x Saccharomyces eubayanus</name>
    <dbReference type="NCBI Taxonomy" id="27292"/>
    <lineage>
        <taxon>Eukaryota</taxon>
        <taxon>Fungi</taxon>
        <taxon>Dikarya</taxon>
        <taxon>Ascomycota</taxon>
        <taxon>Saccharomycotina</taxon>
        <taxon>Saccharomycetes</taxon>
        <taxon>Saccharomycetales</taxon>
        <taxon>Saccharomycetaceae</taxon>
        <taxon>Saccharomyces</taxon>
    </lineage>
</organism>
<dbReference type="Gene3D" id="2.130.10.10">
    <property type="entry name" value="YVTN repeat-like/Quinoprotein amine dehydrogenase"/>
    <property type="match status" value="1"/>
</dbReference>
<dbReference type="GO" id="GO:0032991">
    <property type="term" value="C:protein-containing complex"/>
    <property type="evidence" value="ECO:0007669"/>
    <property type="project" value="UniProtKB-ARBA"/>
</dbReference>
<keyword evidence="2" id="KW-0677">Repeat</keyword>
<dbReference type="PROSITE" id="PS50294">
    <property type="entry name" value="WD_REPEATS_REGION"/>
    <property type="match status" value="1"/>
</dbReference>
<dbReference type="InterPro" id="IPR001680">
    <property type="entry name" value="WD40_rpt"/>
</dbReference>
<dbReference type="PANTHER" id="PTHR44090">
    <property type="entry name" value="WD REPEAT-CONTAINING PROTEIN 61"/>
    <property type="match status" value="1"/>
</dbReference>
<evidence type="ECO:0000256" key="3">
    <source>
        <dbReference type="PROSITE-ProRule" id="PRU00221"/>
    </source>
</evidence>
<evidence type="ECO:0000313" key="4">
    <source>
        <dbReference type="EMBL" id="QID84891.1"/>
    </source>
</evidence>
<dbReference type="GO" id="GO:0005634">
    <property type="term" value="C:nucleus"/>
    <property type="evidence" value="ECO:0007669"/>
    <property type="project" value="TreeGrafter"/>
</dbReference>
<protein>
    <submittedName>
        <fullName evidence="4">Superkiller</fullName>
    </submittedName>
</protein>
<dbReference type="SMART" id="SM00320">
    <property type="entry name" value="WD40"/>
    <property type="match status" value="4"/>
</dbReference>
<keyword evidence="5" id="KW-1185">Reference proteome</keyword>
<keyword evidence="1 3" id="KW-0853">WD repeat</keyword>
<dbReference type="OrthoDB" id="10251741at2759"/>
<feature type="repeat" description="WD" evidence="3">
    <location>
        <begin position="287"/>
        <end position="328"/>
    </location>
</feature>
<dbReference type="SUPFAM" id="SSF50978">
    <property type="entry name" value="WD40 repeat-like"/>
    <property type="match status" value="1"/>
</dbReference>
<evidence type="ECO:0000256" key="1">
    <source>
        <dbReference type="ARBA" id="ARBA00022574"/>
    </source>
</evidence>
<dbReference type="InterPro" id="IPR051510">
    <property type="entry name" value="SKI8"/>
</dbReference>
<evidence type="ECO:0000313" key="5">
    <source>
        <dbReference type="Proteomes" id="UP000501346"/>
    </source>
</evidence>
<dbReference type="PANTHER" id="PTHR44090:SF1">
    <property type="entry name" value="SUPERKILLER COMPLEX PROTEIN 8"/>
    <property type="match status" value="1"/>
</dbReference>